<dbReference type="EMBL" id="JABSTQ010009292">
    <property type="protein sequence ID" value="KAG0430753.1"/>
    <property type="molecule type" value="Genomic_DNA"/>
</dbReference>
<protein>
    <submittedName>
        <fullName evidence="1">Uncharacterized protein</fullName>
    </submittedName>
</protein>
<feature type="non-terminal residue" evidence="1">
    <location>
        <position position="450"/>
    </location>
</feature>
<name>A0AC60Q9U2_IXOPE</name>
<evidence type="ECO:0000313" key="1">
    <source>
        <dbReference type="EMBL" id="KAG0430753.1"/>
    </source>
</evidence>
<gene>
    <name evidence="1" type="ORF">HPB47_022396</name>
</gene>
<dbReference type="Proteomes" id="UP000805193">
    <property type="component" value="Unassembled WGS sequence"/>
</dbReference>
<comment type="caution">
    <text evidence="1">The sequence shown here is derived from an EMBL/GenBank/DDBJ whole genome shotgun (WGS) entry which is preliminary data.</text>
</comment>
<sequence length="450" mass="49769">MTISVLTREGEADPPLLYAPEMPRENRKLKDWEGVVGLEVHVQIASESKLFSASPYNFGAPPNSQVSPFDASVPGTLPVLNRRCVEAAVLTALALNCKVNAVSHFDRKHYFYADMPAGYQITQQRSPLATGGHLDFVVFAPGSQETYFKRATLQQLQLEQDSGKSLHDAERNRSLIDLNRAGVGLMELVFDACLQDGEEAASLVKELQLILRSLGVCSCKMEEGALRVDANVSVNRPGDPRGTRTEVKNLNSLRSVAYAVDFEIGRQIAELTSGQTIVNMTMGFDAIKRRTVPMRDKEVVQDYRFMPEPNLPPLVLAEGSDREGARGMPSVEELRHSMPVLPRQERDRLVRDHSLTLHQAQTIVGEEGFLKLFDEVTNSGVCSSKKVASWLLIELLGQLNAAQLTLQDCGLDAARFVELLALMEGRRISRLTGEDVLKVLVSGDSRRPEE</sequence>
<accession>A0AC60Q9U2</accession>
<proteinExistence type="predicted"/>
<keyword evidence="2" id="KW-1185">Reference proteome</keyword>
<organism evidence="1 2">
    <name type="scientific">Ixodes persulcatus</name>
    <name type="common">Taiga tick</name>
    <dbReference type="NCBI Taxonomy" id="34615"/>
    <lineage>
        <taxon>Eukaryota</taxon>
        <taxon>Metazoa</taxon>
        <taxon>Ecdysozoa</taxon>
        <taxon>Arthropoda</taxon>
        <taxon>Chelicerata</taxon>
        <taxon>Arachnida</taxon>
        <taxon>Acari</taxon>
        <taxon>Parasitiformes</taxon>
        <taxon>Ixodida</taxon>
        <taxon>Ixodoidea</taxon>
        <taxon>Ixodidae</taxon>
        <taxon>Ixodinae</taxon>
        <taxon>Ixodes</taxon>
    </lineage>
</organism>
<reference evidence="1 2" key="1">
    <citation type="journal article" date="2020" name="Cell">
        <title>Large-Scale Comparative Analyses of Tick Genomes Elucidate Their Genetic Diversity and Vector Capacities.</title>
        <authorList>
            <consortium name="Tick Genome and Microbiome Consortium (TIGMIC)"/>
            <person name="Jia N."/>
            <person name="Wang J."/>
            <person name="Shi W."/>
            <person name="Du L."/>
            <person name="Sun Y."/>
            <person name="Zhan W."/>
            <person name="Jiang J.F."/>
            <person name="Wang Q."/>
            <person name="Zhang B."/>
            <person name="Ji P."/>
            <person name="Bell-Sakyi L."/>
            <person name="Cui X.M."/>
            <person name="Yuan T.T."/>
            <person name="Jiang B.G."/>
            <person name="Yang W.F."/>
            <person name="Lam T.T."/>
            <person name="Chang Q.C."/>
            <person name="Ding S.J."/>
            <person name="Wang X.J."/>
            <person name="Zhu J.G."/>
            <person name="Ruan X.D."/>
            <person name="Zhao L."/>
            <person name="Wei J.T."/>
            <person name="Ye R.Z."/>
            <person name="Que T.C."/>
            <person name="Du C.H."/>
            <person name="Zhou Y.H."/>
            <person name="Cheng J.X."/>
            <person name="Dai P.F."/>
            <person name="Guo W.B."/>
            <person name="Han X.H."/>
            <person name="Huang E.J."/>
            <person name="Li L.F."/>
            <person name="Wei W."/>
            <person name="Gao Y.C."/>
            <person name="Liu J.Z."/>
            <person name="Shao H.Z."/>
            <person name="Wang X."/>
            <person name="Wang C.C."/>
            <person name="Yang T.C."/>
            <person name="Huo Q.B."/>
            <person name="Li W."/>
            <person name="Chen H.Y."/>
            <person name="Chen S.E."/>
            <person name="Zhou L.G."/>
            <person name="Ni X.B."/>
            <person name="Tian J.H."/>
            <person name="Sheng Y."/>
            <person name="Liu T."/>
            <person name="Pan Y.S."/>
            <person name="Xia L.Y."/>
            <person name="Li J."/>
            <person name="Zhao F."/>
            <person name="Cao W.C."/>
        </authorList>
    </citation>
    <scope>NUCLEOTIDE SEQUENCE [LARGE SCALE GENOMIC DNA]</scope>
    <source>
        <strain evidence="1">Iper-2018</strain>
    </source>
</reference>
<evidence type="ECO:0000313" key="2">
    <source>
        <dbReference type="Proteomes" id="UP000805193"/>
    </source>
</evidence>